<feature type="domain" description="GerMN" evidence="2">
    <location>
        <begin position="215"/>
        <end position="306"/>
    </location>
</feature>
<dbReference type="Pfam" id="PF10647">
    <property type="entry name" value="Gmad1"/>
    <property type="match status" value="1"/>
</dbReference>
<dbReference type="InterPro" id="IPR019606">
    <property type="entry name" value="GerMN"/>
</dbReference>
<keyword evidence="4" id="KW-1185">Reference proteome</keyword>
<dbReference type="OrthoDB" id="3226781at2"/>
<dbReference type="InterPro" id="IPR018910">
    <property type="entry name" value="LpqB_C"/>
</dbReference>
<organism evidence="3 4">
    <name type="scientific">Rothia koreensis</name>
    <dbReference type="NCBI Taxonomy" id="592378"/>
    <lineage>
        <taxon>Bacteria</taxon>
        <taxon>Bacillati</taxon>
        <taxon>Actinomycetota</taxon>
        <taxon>Actinomycetes</taxon>
        <taxon>Micrococcales</taxon>
        <taxon>Micrococcaceae</taxon>
        <taxon>Rothia</taxon>
    </lineage>
</organism>
<evidence type="ECO:0000259" key="2">
    <source>
        <dbReference type="SMART" id="SM00909"/>
    </source>
</evidence>
<evidence type="ECO:0000313" key="4">
    <source>
        <dbReference type="Proteomes" id="UP000462152"/>
    </source>
</evidence>
<dbReference type="SUPFAM" id="SSF69322">
    <property type="entry name" value="Tricorn protease domain 2"/>
    <property type="match status" value="1"/>
</dbReference>
<dbReference type="PROSITE" id="PS51257">
    <property type="entry name" value="PROKAR_LIPOPROTEIN"/>
    <property type="match status" value="1"/>
</dbReference>
<evidence type="ECO:0000313" key="3">
    <source>
        <dbReference type="EMBL" id="MUN54026.1"/>
    </source>
</evidence>
<reference evidence="3 4" key="1">
    <citation type="submission" date="2019-12" db="EMBL/GenBank/DDBJ databases">
        <authorList>
            <person name="Li J."/>
            <person name="Shi Y."/>
            <person name="Xu G."/>
            <person name="Xiao D."/>
            <person name="Ran X."/>
        </authorList>
    </citation>
    <scope>NUCLEOTIDE SEQUENCE [LARGE SCALE GENOMIC DNA]</scope>
    <source>
        <strain evidence="3 4">JCM 15915</strain>
    </source>
</reference>
<evidence type="ECO:0000256" key="1">
    <source>
        <dbReference type="SAM" id="MobiDB-lite"/>
    </source>
</evidence>
<feature type="region of interest" description="Disordered" evidence="1">
    <location>
        <begin position="46"/>
        <end position="73"/>
    </location>
</feature>
<comment type="caution">
    <text evidence="3">The sequence shown here is derived from an EMBL/GenBank/DDBJ whole genome shotgun (WGS) entry which is preliminary data.</text>
</comment>
<gene>
    <name evidence="3" type="ORF">GMA10_02090</name>
</gene>
<protein>
    <recommendedName>
        <fullName evidence="2">GerMN domain-containing protein</fullName>
    </recommendedName>
</protein>
<proteinExistence type="predicted"/>
<dbReference type="Pfam" id="PF10646">
    <property type="entry name" value="Germane"/>
    <property type="match status" value="1"/>
</dbReference>
<dbReference type="Proteomes" id="UP000462152">
    <property type="component" value="Unassembled WGS sequence"/>
</dbReference>
<sequence length="570" mass="61317">MKSGNRPQAPRRRRSSAVRAVACATAVGLLVVGCGRIPTSGPVYHYNEPDSQASSTAPAFNPSGPEKGASPNEILSGFLQAGTGVENDYSVAREYLTTELAGTWKPEDRTLVRSNDVSIDAKDGNQPATAEVNVSTSIDGRGIATSYRNPDKQKITAKFQQVNGQWRISEIPNGTIVSRQEFEQLFRSFTLYFYDPTFSYAVPDIRWFANRSTAATSVVRVLLQGPAPYLEGSVVSAIPAGTNLMRQSVPVSNSSAEVGLSGEGVTDANQLTLERMNTQLEQTLKSTSSVDSVRLSVDDKAVETGKVADYRPASVNPQVPSPQVGVLDGQLVTYADGQSRKVSGLESNDVEPSMPTMDTDRRLYAYTNSDRNHLGVRSTNGKSMDADMDENITAPSIDANKWVWAGGSEGSVYAWNTRGDSQDPQTVGADWLKGQHIQSFKVSRDASRALIVTGEGNDSRVWISGIKRDDQGAPESLGEPLRVGTTHNATQAAWISDTEVVTANTQDGSVQTVSLSGDTHDVNGLSDIEHITGGNGRESVYAQTGGDTYILTGTSWTRVDTKVRDLSYAE</sequence>
<dbReference type="RefSeq" id="WP_129314117.1">
    <property type="nucleotide sequence ID" value="NZ_NOIQ01000001.1"/>
</dbReference>
<dbReference type="InterPro" id="IPR059026">
    <property type="entry name" value="LpqB_N"/>
</dbReference>
<name>A0A7K1LFQ7_9MICC</name>
<feature type="compositionally biased region" description="Polar residues" evidence="1">
    <location>
        <begin position="49"/>
        <end position="58"/>
    </location>
</feature>
<dbReference type="EMBL" id="WOGT01000001">
    <property type="protein sequence ID" value="MUN54026.1"/>
    <property type="molecule type" value="Genomic_DNA"/>
</dbReference>
<accession>A0A7K1LFQ7</accession>
<dbReference type="AlphaFoldDB" id="A0A7K1LFQ7"/>
<dbReference type="Pfam" id="PF25976">
    <property type="entry name" value="LpqB_N"/>
    <property type="match status" value="1"/>
</dbReference>
<dbReference type="SMART" id="SM00909">
    <property type="entry name" value="Germane"/>
    <property type="match status" value="1"/>
</dbReference>